<keyword evidence="5" id="KW-1185">Reference proteome</keyword>
<protein>
    <submittedName>
        <fullName evidence="4">Vanomycin resistance protein VanB</fullName>
    </submittedName>
</protein>
<keyword evidence="2" id="KW-0812">Transmembrane</keyword>
<sequence>MQPGGETGPEPAALPRSPMDEFEDETARSTPWARTLGLVAAAVVVVAGVYVGAAWWWSDRVPPGSTVAGVEVGGLTAEEARAHLRSELGGVVTQPVAVEAGEKRTTLDPVEAGLELDVEATLGPVTGFGLEPWRLWQQVFGGGPVAPVTQVDDDALDAAVEALSGALATEPLDGTISFVDARPVPEDSAEGIDLDVDSTRQIVIEQWLTAAPPLQLPTVVVPPVIDDAEVERAMRELARPLSRAPVTVVVDDQRAELPVEVVTGAAGFTGENGRLELQLDGEALTEAVLDRTDDLLTDAEDARFEFEDGEPVIVPGTPGTTLDPEVMVDAVTVAGTGDDRTARVDLVEVDPEATTAELEGLGVVERVGEFSTPLTADSNRNHNLTLGASRVNGTLLRPDEVFSLNDTLAPITTESGYRQAGVVVNGVLQQGTGGGLSQMGTTVYNAAFFAGLEDVEHQPHSFYFSRYPEGREATIYAGVLDVKVGNNTPYGVLFQSWVAGGRLHVALWSTEYWEVEHWTSGRSNVVSPTTVYNTESGCIAQAAGNPGFTVTVGRRLLREGETRHEESNTWTYRPQNAIVCGPPPGSRTDDDEDDEDDEDDD</sequence>
<evidence type="ECO:0000313" key="4">
    <source>
        <dbReference type="EMBL" id="KGM08661.1"/>
    </source>
</evidence>
<dbReference type="PANTHER" id="PTHR35788">
    <property type="entry name" value="EXPORTED PROTEIN-RELATED"/>
    <property type="match status" value="1"/>
</dbReference>
<dbReference type="Pfam" id="PF12229">
    <property type="entry name" value="PG_binding_4"/>
    <property type="match status" value="1"/>
</dbReference>
<organism evidence="4 5">
    <name type="scientific">Cellulomonas bogoriensis 69B4 = DSM 16987</name>
    <dbReference type="NCBI Taxonomy" id="1386082"/>
    <lineage>
        <taxon>Bacteria</taxon>
        <taxon>Bacillati</taxon>
        <taxon>Actinomycetota</taxon>
        <taxon>Actinomycetes</taxon>
        <taxon>Micrococcales</taxon>
        <taxon>Cellulomonadaceae</taxon>
        <taxon>Cellulomonas</taxon>
    </lineage>
</organism>
<gene>
    <name evidence="4" type="ORF">N869_10310</name>
</gene>
<reference evidence="4 5" key="1">
    <citation type="submission" date="2013-08" db="EMBL/GenBank/DDBJ databases">
        <title>Genome sequencing of Cellulomonas bogoriensis 69B4.</title>
        <authorList>
            <person name="Chen F."/>
            <person name="Li Y."/>
            <person name="Wang G."/>
        </authorList>
    </citation>
    <scope>NUCLEOTIDE SEQUENCE [LARGE SCALE GENOMIC DNA]</scope>
    <source>
        <strain evidence="4 5">69B4</strain>
    </source>
</reference>
<dbReference type="InterPro" id="IPR022029">
    <property type="entry name" value="YoaR-like_PG-bd"/>
</dbReference>
<keyword evidence="2" id="KW-0472">Membrane</keyword>
<dbReference type="Pfam" id="PF04294">
    <property type="entry name" value="VanW"/>
    <property type="match status" value="1"/>
</dbReference>
<dbReference type="InterPro" id="IPR007391">
    <property type="entry name" value="Vancomycin_resist_VanW"/>
</dbReference>
<accession>A0A0A0BL08</accession>
<dbReference type="InterPro" id="IPR052913">
    <property type="entry name" value="Glycopeptide_resist_protein"/>
</dbReference>
<evidence type="ECO:0000259" key="3">
    <source>
        <dbReference type="Pfam" id="PF12229"/>
    </source>
</evidence>
<evidence type="ECO:0000256" key="2">
    <source>
        <dbReference type="SAM" id="Phobius"/>
    </source>
</evidence>
<dbReference type="PANTHER" id="PTHR35788:SF1">
    <property type="entry name" value="EXPORTED PROTEIN"/>
    <property type="match status" value="1"/>
</dbReference>
<proteinExistence type="predicted"/>
<name>A0A0A0BL08_9CELL</name>
<comment type="caution">
    <text evidence="4">The sequence shown here is derived from an EMBL/GenBank/DDBJ whole genome shotgun (WGS) entry which is preliminary data.</text>
</comment>
<dbReference type="EMBL" id="AXCZ01000271">
    <property type="protein sequence ID" value="KGM08661.1"/>
    <property type="molecule type" value="Genomic_DNA"/>
</dbReference>
<feature type="region of interest" description="Disordered" evidence="1">
    <location>
        <begin position="1"/>
        <end position="28"/>
    </location>
</feature>
<feature type="transmembrane region" description="Helical" evidence="2">
    <location>
        <begin position="36"/>
        <end position="57"/>
    </location>
</feature>
<keyword evidence="2" id="KW-1133">Transmembrane helix</keyword>
<feature type="region of interest" description="Disordered" evidence="1">
    <location>
        <begin position="573"/>
        <end position="601"/>
    </location>
</feature>
<evidence type="ECO:0000313" key="5">
    <source>
        <dbReference type="Proteomes" id="UP000054314"/>
    </source>
</evidence>
<feature type="domain" description="YoaR-like putative peptidoglycan binding" evidence="3">
    <location>
        <begin position="266"/>
        <end position="330"/>
    </location>
</feature>
<dbReference type="Proteomes" id="UP000054314">
    <property type="component" value="Unassembled WGS sequence"/>
</dbReference>
<dbReference type="AlphaFoldDB" id="A0A0A0BL08"/>
<feature type="compositionally biased region" description="Acidic residues" evidence="1">
    <location>
        <begin position="589"/>
        <end position="601"/>
    </location>
</feature>
<evidence type="ECO:0000256" key="1">
    <source>
        <dbReference type="SAM" id="MobiDB-lite"/>
    </source>
</evidence>